<evidence type="ECO:0000256" key="3">
    <source>
        <dbReference type="ARBA" id="ARBA00023163"/>
    </source>
</evidence>
<accession>A0A552V1C3</accession>
<dbReference type="InterPro" id="IPR000792">
    <property type="entry name" value="Tscrpt_reg_LuxR_C"/>
</dbReference>
<dbReference type="Pfam" id="PF00196">
    <property type="entry name" value="GerE"/>
    <property type="match status" value="1"/>
</dbReference>
<dbReference type="Proteomes" id="UP000320643">
    <property type="component" value="Unassembled WGS sequence"/>
</dbReference>
<dbReference type="InterPro" id="IPR035965">
    <property type="entry name" value="PAS-like_dom_sf"/>
</dbReference>
<evidence type="ECO:0000259" key="4">
    <source>
        <dbReference type="PROSITE" id="PS50043"/>
    </source>
</evidence>
<evidence type="ECO:0000313" key="5">
    <source>
        <dbReference type="EMBL" id="TRW24260.1"/>
    </source>
</evidence>
<evidence type="ECO:0000256" key="1">
    <source>
        <dbReference type="ARBA" id="ARBA00023015"/>
    </source>
</evidence>
<feature type="domain" description="HTH luxR-type" evidence="4">
    <location>
        <begin position="186"/>
        <end position="248"/>
    </location>
</feature>
<dbReference type="PROSITE" id="PS50043">
    <property type="entry name" value="HTH_LUXR_2"/>
    <property type="match status" value="1"/>
</dbReference>
<dbReference type="PANTHER" id="PTHR44688:SF16">
    <property type="entry name" value="DNA-BINDING TRANSCRIPTIONAL ACTIVATOR DEVR_DOSR"/>
    <property type="match status" value="1"/>
</dbReference>
<comment type="caution">
    <text evidence="5">The sequence shown here is derived from an EMBL/GenBank/DDBJ whole genome shotgun (WGS) entry which is preliminary data.</text>
</comment>
<name>A0A552V1C3_9FLAO</name>
<dbReference type="SMART" id="SM00421">
    <property type="entry name" value="HTH_LUXR"/>
    <property type="match status" value="1"/>
</dbReference>
<keyword evidence="1" id="KW-0805">Transcription regulation</keyword>
<dbReference type="Gene3D" id="1.10.10.10">
    <property type="entry name" value="Winged helix-like DNA-binding domain superfamily/Winged helix DNA-binding domain"/>
    <property type="match status" value="1"/>
</dbReference>
<dbReference type="GO" id="GO:0006355">
    <property type="term" value="P:regulation of DNA-templated transcription"/>
    <property type="evidence" value="ECO:0007669"/>
    <property type="project" value="InterPro"/>
</dbReference>
<dbReference type="InterPro" id="IPR013655">
    <property type="entry name" value="PAS_fold_3"/>
</dbReference>
<dbReference type="GO" id="GO:0003677">
    <property type="term" value="F:DNA binding"/>
    <property type="evidence" value="ECO:0007669"/>
    <property type="project" value="UniProtKB-KW"/>
</dbReference>
<sequence>MDVYKELRKIWDTISKDYEGKNASFDIKVHKKLLDIFQVGDYFYYMVNVRKSVLEMVSPEMEKVLGYPLENMTLDFLVSLMHPEDLPFFLNFEVAVGKFLGSRKGEELFKYKIQYDFRARRSDGNYIKILHQYIVIQKNDTDVLTFAVDTDITNLKKENKPTLSFIGMDGEPSYHNVNVDNVFKPTNHIFTRREREIIKALASGMSSLEIAQSLNISRHTVDSHRKNMLKKTEAKSTNEVIQIAFKNGWV</sequence>
<proteinExistence type="predicted"/>
<dbReference type="Gene3D" id="3.30.450.20">
    <property type="entry name" value="PAS domain"/>
    <property type="match status" value="1"/>
</dbReference>
<dbReference type="AlphaFoldDB" id="A0A552V1C3"/>
<dbReference type="RefSeq" id="WP_143373340.1">
    <property type="nucleotide sequence ID" value="NZ_VJVZ01000006.1"/>
</dbReference>
<dbReference type="InterPro" id="IPR016032">
    <property type="entry name" value="Sig_transdc_resp-reg_C-effctor"/>
</dbReference>
<dbReference type="EMBL" id="VJVZ01000006">
    <property type="protein sequence ID" value="TRW24260.1"/>
    <property type="molecule type" value="Genomic_DNA"/>
</dbReference>
<keyword evidence="3" id="KW-0804">Transcription</keyword>
<dbReference type="SUPFAM" id="SSF46894">
    <property type="entry name" value="C-terminal effector domain of the bipartite response regulators"/>
    <property type="match status" value="1"/>
</dbReference>
<dbReference type="PRINTS" id="PR00038">
    <property type="entry name" value="HTHLUXR"/>
</dbReference>
<dbReference type="InterPro" id="IPR036388">
    <property type="entry name" value="WH-like_DNA-bd_sf"/>
</dbReference>
<keyword evidence="2" id="KW-0238">DNA-binding</keyword>
<protein>
    <recommendedName>
        <fullName evidence="4">HTH luxR-type domain-containing protein</fullName>
    </recommendedName>
</protein>
<dbReference type="SUPFAM" id="SSF55785">
    <property type="entry name" value="PYP-like sensor domain (PAS domain)"/>
    <property type="match status" value="1"/>
</dbReference>
<evidence type="ECO:0000313" key="6">
    <source>
        <dbReference type="Proteomes" id="UP000320643"/>
    </source>
</evidence>
<gene>
    <name evidence="5" type="ORF">FMM05_10520</name>
</gene>
<dbReference type="CDD" id="cd06170">
    <property type="entry name" value="LuxR_C_like"/>
    <property type="match status" value="1"/>
</dbReference>
<reference evidence="5 6" key="1">
    <citation type="submission" date="2019-07" db="EMBL/GenBank/DDBJ databases">
        <title>Flavobacterium sp. nov., isolated from glacier ice.</title>
        <authorList>
            <person name="Liu Q."/>
            <person name="Xin Y.-H."/>
        </authorList>
    </citation>
    <scope>NUCLEOTIDE SEQUENCE [LARGE SCALE GENOMIC DNA]</scope>
    <source>
        <strain evidence="5 6">ZT4R6</strain>
    </source>
</reference>
<evidence type="ECO:0000256" key="2">
    <source>
        <dbReference type="ARBA" id="ARBA00023125"/>
    </source>
</evidence>
<organism evidence="5 6">
    <name type="scientific">Flavobacterium zepuense</name>
    <dbReference type="NCBI Taxonomy" id="2593302"/>
    <lineage>
        <taxon>Bacteria</taxon>
        <taxon>Pseudomonadati</taxon>
        <taxon>Bacteroidota</taxon>
        <taxon>Flavobacteriia</taxon>
        <taxon>Flavobacteriales</taxon>
        <taxon>Flavobacteriaceae</taxon>
        <taxon>Flavobacterium</taxon>
    </lineage>
</organism>
<keyword evidence="6" id="KW-1185">Reference proteome</keyword>
<dbReference type="Pfam" id="PF08447">
    <property type="entry name" value="PAS_3"/>
    <property type="match status" value="1"/>
</dbReference>
<dbReference type="PANTHER" id="PTHR44688">
    <property type="entry name" value="DNA-BINDING TRANSCRIPTIONAL ACTIVATOR DEVR_DOSR"/>
    <property type="match status" value="1"/>
</dbReference>
<dbReference type="OrthoDB" id="965844at2"/>
<dbReference type="PROSITE" id="PS00622">
    <property type="entry name" value="HTH_LUXR_1"/>
    <property type="match status" value="1"/>
</dbReference>